<comment type="caution">
    <text evidence="2">The sequence shown here is derived from an EMBL/GenBank/DDBJ whole genome shotgun (WGS) entry which is preliminary data.</text>
</comment>
<dbReference type="Pfam" id="PF00583">
    <property type="entry name" value="Acetyltransf_1"/>
    <property type="match status" value="1"/>
</dbReference>
<dbReference type="SUPFAM" id="SSF55729">
    <property type="entry name" value="Acyl-CoA N-acyltransferases (Nat)"/>
    <property type="match status" value="1"/>
</dbReference>
<sequence>MKVEVILATKENAKIIKNIYPLYLHDLSEIYGNVPNEFGIYEEGIETIKTLEEQYDIQNPWFEHPGILFPYITIVDGRPAGFCLVSTKQFAPKNVDYYVMEYFLLRPYRGKNIAKTAAKQIFNKHQGKWEVYTNPTSKNFKGQKFWHKTINNYTSGNFQETFGTTFDGDKLIFRFNNSSK</sequence>
<evidence type="ECO:0000313" key="2">
    <source>
        <dbReference type="EMBL" id="GFZ33160.1"/>
    </source>
</evidence>
<dbReference type="RefSeq" id="WP_206871401.1">
    <property type="nucleotide sequence ID" value="NZ_BMBA01000004.1"/>
</dbReference>
<reference evidence="2 3" key="1">
    <citation type="journal article" date="2021" name="Int. J. Syst. Evol. Microbiol.">
        <title>Clostridium zeae sp. nov., isolated from corn silage.</title>
        <authorList>
            <person name="Kobayashi H."/>
            <person name="Tanizawa Y."/>
            <person name="Yagura M."/>
            <person name="Sakamoto M."/>
            <person name="Ohkuma M."/>
            <person name="Tohno M."/>
        </authorList>
    </citation>
    <scope>NUCLEOTIDE SEQUENCE [LARGE SCALE GENOMIC DNA]</scope>
    <source>
        <strain evidence="2 3">CSC2</strain>
    </source>
</reference>
<name>A0ABQ1EEB2_9CLOT</name>
<dbReference type="PROSITE" id="PS51186">
    <property type="entry name" value="GNAT"/>
    <property type="match status" value="1"/>
</dbReference>
<evidence type="ECO:0000313" key="3">
    <source>
        <dbReference type="Proteomes" id="UP000663802"/>
    </source>
</evidence>
<gene>
    <name evidence="2" type="ORF">CSC2_36860</name>
</gene>
<accession>A0ABQ1EEB2</accession>
<dbReference type="InterPro" id="IPR016181">
    <property type="entry name" value="Acyl_CoA_acyltransferase"/>
</dbReference>
<organism evidence="2 3">
    <name type="scientific">Clostridium zeae</name>
    <dbReference type="NCBI Taxonomy" id="2759022"/>
    <lineage>
        <taxon>Bacteria</taxon>
        <taxon>Bacillati</taxon>
        <taxon>Bacillota</taxon>
        <taxon>Clostridia</taxon>
        <taxon>Eubacteriales</taxon>
        <taxon>Clostridiaceae</taxon>
        <taxon>Clostridium</taxon>
    </lineage>
</organism>
<keyword evidence="3" id="KW-1185">Reference proteome</keyword>
<feature type="domain" description="N-acetyltransferase" evidence="1">
    <location>
        <begin position="17"/>
        <end position="180"/>
    </location>
</feature>
<evidence type="ECO:0000259" key="1">
    <source>
        <dbReference type="PROSITE" id="PS51186"/>
    </source>
</evidence>
<protein>
    <recommendedName>
        <fullName evidence="1">N-acetyltransferase domain-containing protein</fullName>
    </recommendedName>
</protein>
<dbReference type="InterPro" id="IPR000182">
    <property type="entry name" value="GNAT_dom"/>
</dbReference>
<dbReference type="EMBL" id="BMBA01000004">
    <property type="protein sequence ID" value="GFZ33160.1"/>
    <property type="molecule type" value="Genomic_DNA"/>
</dbReference>
<dbReference type="Proteomes" id="UP000663802">
    <property type="component" value="Unassembled WGS sequence"/>
</dbReference>
<proteinExistence type="predicted"/>
<dbReference type="Gene3D" id="3.40.630.30">
    <property type="match status" value="1"/>
</dbReference>